<proteinExistence type="predicted"/>
<gene>
    <name evidence="2" type="ORF">SPIL2461_LOCUS2796</name>
</gene>
<dbReference type="InterPro" id="IPR001478">
    <property type="entry name" value="PDZ"/>
</dbReference>
<dbReference type="AlphaFoldDB" id="A0A812K9P4"/>
<keyword evidence="3" id="KW-1185">Reference proteome</keyword>
<dbReference type="OrthoDB" id="408317at2759"/>
<dbReference type="SUPFAM" id="SSF50156">
    <property type="entry name" value="PDZ domain-like"/>
    <property type="match status" value="1"/>
</dbReference>
<feature type="domain" description="PDZ" evidence="1">
    <location>
        <begin position="119"/>
        <end position="211"/>
    </location>
</feature>
<evidence type="ECO:0000259" key="1">
    <source>
        <dbReference type="PROSITE" id="PS50106"/>
    </source>
</evidence>
<dbReference type="Gene3D" id="2.30.42.10">
    <property type="match status" value="1"/>
</dbReference>
<protein>
    <recommendedName>
        <fullName evidence="1">PDZ domain-containing protein</fullName>
    </recommendedName>
</protein>
<dbReference type="Proteomes" id="UP000649617">
    <property type="component" value="Unassembled WGS sequence"/>
</dbReference>
<evidence type="ECO:0000313" key="3">
    <source>
        <dbReference type="Proteomes" id="UP000649617"/>
    </source>
</evidence>
<dbReference type="InterPro" id="IPR036034">
    <property type="entry name" value="PDZ_sf"/>
</dbReference>
<name>A0A812K9P4_SYMPI</name>
<sequence length="212" mass="23111">MFCHCCAPDDKENGLELAPELKTTPKAYGTLADEVQEPSGRFVAVLTTEAASFGVSVDRSNTACVIVRDVTGGAAAAWNEGNPNHKIQPFDQIVEINGAPCTAEDIASRLEDREAKEVRLTISRPQERTVVLRKPGRLGIDVNYRKTSVKPWIASVGSGLVADWNRNKPELAIVPHDRIMSVNGHSGATDTLLEKLRSSDDTMILTVMHYEA</sequence>
<dbReference type="SMART" id="SM00228">
    <property type="entry name" value="PDZ"/>
    <property type="match status" value="1"/>
</dbReference>
<evidence type="ECO:0000313" key="2">
    <source>
        <dbReference type="EMBL" id="CAE7219084.1"/>
    </source>
</evidence>
<dbReference type="PROSITE" id="PS50106">
    <property type="entry name" value="PDZ"/>
    <property type="match status" value="2"/>
</dbReference>
<accession>A0A812K9P4</accession>
<organism evidence="2 3">
    <name type="scientific">Symbiodinium pilosum</name>
    <name type="common">Dinoflagellate</name>
    <dbReference type="NCBI Taxonomy" id="2952"/>
    <lineage>
        <taxon>Eukaryota</taxon>
        <taxon>Sar</taxon>
        <taxon>Alveolata</taxon>
        <taxon>Dinophyceae</taxon>
        <taxon>Suessiales</taxon>
        <taxon>Symbiodiniaceae</taxon>
        <taxon>Symbiodinium</taxon>
    </lineage>
</organism>
<feature type="domain" description="PDZ" evidence="1">
    <location>
        <begin position="42"/>
        <end position="126"/>
    </location>
</feature>
<dbReference type="EMBL" id="CAJNIZ010003143">
    <property type="protein sequence ID" value="CAE7219084.1"/>
    <property type="molecule type" value="Genomic_DNA"/>
</dbReference>
<comment type="caution">
    <text evidence="2">The sequence shown here is derived from an EMBL/GenBank/DDBJ whole genome shotgun (WGS) entry which is preliminary data.</text>
</comment>
<reference evidence="2" key="1">
    <citation type="submission" date="2021-02" db="EMBL/GenBank/DDBJ databases">
        <authorList>
            <person name="Dougan E. K."/>
            <person name="Rhodes N."/>
            <person name="Thang M."/>
            <person name="Chan C."/>
        </authorList>
    </citation>
    <scope>NUCLEOTIDE SEQUENCE</scope>
</reference>